<evidence type="ECO:0000313" key="1">
    <source>
        <dbReference type="EMBL" id="QJA67061.1"/>
    </source>
</evidence>
<dbReference type="EMBL" id="MT142501">
    <property type="protein sequence ID" value="QJA82994.1"/>
    <property type="molecule type" value="Genomic_DNA"/>
</dbReference>
<dbReference type="AlphaFoldDB" id="A0A6M3KN40"/>
<reference evidence="2" key="1">
    <citation type="submission" date="2020-03" db="EMBL/GenBank/DDBJ databases">
        <title>The deep terrestrial virosphere.</title>
        <authorList>
            <person name="Holmfeldt K."/>
            <person name="Nilsson E."/>
            <person name="Simone D."/>
            <person name="Lopez-Fernandez M."/>
            <person name="Wu X."/>
            <person name="de Brujin I."/>
            <person name="Lundin D."/>
            <person name="Andersson A."/>
            <person name="Bertilsson S."/>
            <person name="Dopson M."/>
        </authorList>
    </citation>
    <scope>NUCLEOTIDE SEQUENCE</scope>
    <source>
        <strain evidence="2">MM415A00328</strain>
        <strain evidence="1">MM415B00308</strain>
    </source>
</reference>
<organism evidence="2">
    <name type="scientific">viral metagenome</name>
    <dbReference type="NCBI Taxonomy" id="1070528"/>
    <lineage>
        <taxon>unclassified sequences</taxon>
        <taxon>metagenomes</taxon>
        <taxon>organismal metagenomes</taxon>
    </lineage>
</organism>
<gene>
    <name evidence="2" type="ORF">MM415A00328_0012</name>
    <name evidence="1" type="ORF">MM415B00308_0039</name>
</gene>
<sequence>MSSFLDLTEKKLLERKNIVLEKLSEAYEEKLNDDMGKLHNRFVGFISMSRLPLPQVLLVLEMLRLETIEQARKSYLGEEDGKPSSG</sequence>
<dbReference type="EMBL" id="MT141565">
    <property type="protein sequence ID" value="QJA67061.1"/>
    <property type="molecule type" value="Genomic_DNA"/>
</dbReference>
<proteinExistence type="predicted"/>
<protein>
    <submittedName>
        <fullName evidence="2">Uncharacterized protein</fullName>
    </submittedName>
</protein>
<accession>A0A6M3KN40</accession>
<name>A0A6M3KN40_9ZZZZ</name>
<evidence type="ECO:0000313" key="2">
    <source>
        <dbReference type="EMBL" id="QJA82994.1"/>
    </source>
</evidence>